<comment type="subcellular location">
    <subcellularLocation>
        <location evidence="1">Cell membrane</location>
        <topology evidence="1">Multi-pass membrane protein</topology>
    </subcellularLocation>
</comment>
<evidence type="ECO:0000259" key="9">
    <source>
        <dbReference type="Pfam" id="PF13194"/>
    </source>
</evidence>
<name>A0A1B7LIP3_9FIRM</name>
<comment type="similarity">
    <text evidence="2">Belongs to the MgtC/SapB family.</text>
</comment>
<dbReference type="GO" id="GO:0005886">
    <property type="term" value="C:plasma membrane"/>
    <property type="evidence" value="ECO:0007669"/>
    <property type="project" value="UniProtKB-SubCell"/>
</dbReference>
<organism evidence="10 11">
    <name type="scientific">Desulfotomaculum copahuensis</name>
    <dbReference type="NCBI Taxonomy" id="1838280"/>
    <lineage>
        <taxon>Bacteria</taxon>
        <taxon>Bacillati</taxon>
        <taxon>Bacillota</taxon>
        <taxon>Clostridia</taxon>
        <taxon>Eubacteriales</taxon>
        <taxon>Desulfotomaculaceae</taxon>
        <taxon>Desulfotomaculum</taxon>
    </lineage>
</organism>
<reference evidence="10 11" key="1">
    <citation type="submission" date="2016-04" db="EMBL/GenBank/DDBJ databases">
        <authorList>
            <person name="Evans L.H."/>
            <person name="Alamgir A."/>
            <person name="Owens N."/>
            <person name="Weber N.D."/>
            <person name="Virtaneva K."/>
            <person name="Barbian K."/>
            <person name="Babar A."/>
            <person name="Rosenke K."/>
        </authorList>
    </citation>
    <scope>NUCLEOTIDE SEQUENCE [LARGE SCALE GENOMIC DNA]</scope>
    <source>
        <strain evidence="10 11">LMa1</strain>
    </source>
</reference>
<dbReference type="InterPro" id="IPR049177">
    <property type="entry name" value="MgtC_SapB_SrpB_YhiD_N"/>
</dbReference>
<evidence type="ECO:0000313" key="10">
    <source>
        <dbReference type="EMBL" id="OAT86423.1"/>
    </source>
</evidence>
<feature type="transmembrane region" description="Helical" evidence="7">
    <location>
        <begin position="141"/>
        <end position="160"/>
    </location>
</feature>
<feature type="transmembrane region" description="Helical" evidence="7">
    <location>
        <begin position="358"/>
        <end position="381"/>
    </location>
</feature>
<feature type="transmembrane region" description="Helical" evidence="7">
    <location>
        <begin position="260"/>
        <end position="280"/>
    </location>
</feature>
<dbReference type="Proteomes" id="UP000078532">
    <property type="component" value="Unassembled WGS sequence"/>
</dbReference>
<keyword evidence="4 7" id="KW-0812">Transmembrane</keyword>
<dbReference type="Pfam" id="PF02308">
    <property type="entry name" value="MgtC"/>
    <property type="match status" value="1"/>
</dbReference>
<feature type="domain" description="MgtC/SapB/SrpB/YhiD N-terminal" evidence="8">
    <location>
        <begin position="15"/>
        <end position="128"/>
    </location>
</feature>
<dbReference type="PANTHER" id="PTHR39084">
    <property type="entry name" value="MEMBRANE PROTEIN-RELATED"/>
    <property type="match status" value="1"/>
</dbReference>
<evidence type="ECO:0000256" key="6">
    <source>
        <dbReference type="ARBA" id="ARBA00023136"/>
    </source>
</evidence>
<keyword evidence="3" id="KW-1003">Cell membrane</keyword>
<evidence type="ECO:0000256" key="2">
    <source>
        <dbReference type="ARBA" id="ARBA00009298"/>
    </source>
</evidence>
<evidence type="ECO:0000256" key="3">
    <source>
        <dbReference type="ARBA" id="ARBA00022475"/>
    </source>
</evidence>
<feature type="transmembrane region" description="Helical" evidence="7">
    <location>
        <begin position="301"/>
        <end position="320"/>
    </location>
</feature>
<keyword evidence="5 7" id="KW-1133">Transmembrane helix</keyword>
<dbReference type="InterPro" id="IPR003416">
    <property type="entry name" value="MgtC/SapB/SrpB/YhiD_fam"/>
</dbReference>
<evidence type="ECO:0000259" key="8">
    <source>
        <dbReference type="Pfam" id="PF02308"/>
    </source>
</evidence>
<feature type="transmembrane region" description="Helical" evidence="7">
    <location>
        <begin position="198"/>
        <end position="219"/>
    </location>
</feature>
<feature type="domain" description="DUF4010" evidence="9">
    <location>
        <begin position="177"/>
        <end position="382"/>
    </location>
</feature>
<evidence type="ECO:0000256" key="1">
    <source>
        <dbReference type="ARBA" id="ARBA00004651"/>
    </source>
</evidence>
<dbReference type="OrthoDB" id="9813718at2"/>
<gene>
    <name evidence="10" type="ORF">A6M21_03070</name>
</gene>
<feature type="transmembrane region" description="Helical" evidence="7">
    <location>
        <begin position="326"/>
        <end position="351"/>
    </location>
</feature>
<evidence type="ECO:0000256" key="5">
    <source>
        <dbReference type="ARBA" id="ARBA00022989"/>
    </source>
</evidence>
<dbReference type="Pfam" id="PF13194">
    <property type="entry name" value="DUF4010"/>
    <property type="match status" value="1"/>
</dbReference>
<keyword evidence="6 7" id="KW-0472">Membrane</keyword>
<evidence type="ECO:0000313" key="11">
    <source>
        <dbReference type="Proteomes" id="UP000078532"/>
    </source>
</evidence>
<feature type="transmembrane region" description="Helical" evidence="7">
    <location>
        <begin position="6"/>
        <end position="27"/>
    </location>
</feature>
<feature type="transmembrane region" description="Helical" evidence="7">
    <location>
        <begin position="91"/>
        <end position="121"/>
    </location>
</feature>
<sequence>MTDIHWHYLPVLQQLVLSLGLGLLLGLERQRSGKEIGLRTFAFVSLIGTLSRMLSVTVNMVALGVVGIIILIMNVQSLYRRRGAEITTSAALFLAALDGTLIATGQVFTPIAVTILIMMLLSFKEELVEFTTHLSRSEVHAAITFGVLAFVIMPVLPTGTVDPWGLVDPRKVWLIVVLLSAIAFLNYILLRLYGLKGIAYTGFLGGLTNSTVTVVQIATRAREGRGTMNGFALRGIMLANAAMFLRNLVIMALLAPRVLYLAGFSLLLMILVSAALAWQVKAEEGGRLPEITVSSPFSLKMALQFGLLFLALTVVGGLAQRMLGSLGFYAVSLAGGLISSSSVTATAASLAGHGNLPAATAAVGVALTSLVSCGVHLPLAWRVSRGVNLGRRMFIYTIIVIAAGLAGILFSVRHGFPAVWR</sequence>
<keyword evidence="11" id="KW-1185">Reference proteome</keyword>
<dbReference type="PANTHER" id="PTHR39084:SF1">
    <property type="entry name" value="DUF4010 DOMAIN-CONTAINING PROTEIN"/>
    <property type="match status" value="1"/>
</dbReference>
<feature type="transmembrane region" description="Helical" evidence="7">
    <location>
        <begin position="231"/>
        <end position="254"/>
    </location>
</feature>
<feature type="transmembrane region" description="Helical" evidence="7">
    <location>
        <begin position="172"/>
        <end position="192"/>
    </location>
</feature>
<evidence type="ECO:0000256" key="7">
    <source>
        <dbReference type="SAM" id="Phobius"/>
    </source>
</evidence>
<dbReference type="EMBL" id="LYVF01000013">
    <property type="protein sequence ID" value="OAT86423.1"/>
    <property type="molecule type" value="Genomic_DNA"/>
</dbReference>
<dbReference type="InterPro" id="IPR025105">
    <property type="entry name" value="DUF4010"/>
</dbReference>
<evidence type="ECO:0000256" key="4">
    <source>
        <dbReference type="ARBA" id="ARBA00022692"/>
    </source>
</evidence>
<dbReference type="AlphaFoldDB" id="A0A1B7LIP3"/>
<dbReference type="RefSeq" id="WP_066666152.1">
    <property type="nucleotide sequence ID" value="NZ_LYVF01000013.1"/>
</dbReference>
<dbReference type="PRINTS" id="PR01837">
    <property type="entry name" value="MGTCSAPBPROT"/>
</dbReference>
<comment type="caution">
    <text evidence="10">The sequence shown here is derived from an EMBL/GenBank/DDBJ whole genome shotgun (WGS) entry which is preliminary data.</text>
</comment>
<dbReference type="STRING" id="1838280.A6M21_03070"/>
<feature type="transmembrane region" description="Helical" evidence="7">
    <location>
        <begin position="393"/>
        <end position="412"/>
    </location>
</feature>
<protein>
    <submittedName>
        <fullName evidence="10">Uncharacterized protein</fullName>
    </submittedName>
</protein>
<accession>A0A1B7LIP3</accession>
<proteinExistence type="inferred from homology"/>